<dbReference type="KEGG" id="eiv:EIN_136920"/>
<keyword evidence="1" id="KW-0812">Transmembrane</keyword>
<evidence type="ECO:0000256" key="1">
    <source>
        <dbReference type="SAM" id="Phobius"/>
    </source>
</evidence>
<dbReference type="AlphaFoldDB" id="A0A0A1TXH0"/>
<gene>
    <name evidence="2" type="ORF">EIN_136920</name>
</gene>
<dbReference type="EMBL" id="KB207027">
    <property type="protein sequence ID" value="ELP85988.1"/>
    <property type="molecule type" value="Genomic_DNA"/>
</dbReference>
<sequence length="189" mass="22405">MSNSTEIKNVQERNLYIAYQSVLMLLLSPSTSFIIGKPSHRATKTLNFIVVKELLVYEEDNKTFSIHLKELIKERAKQMIIDLKEKGRSELAAQRVVNYEKSRDSIDFLEDLLYLQGINVAHKKVNRFGLGCNVEIQLQDKSIWRRRVIQFIGEQINTYLYKRMEKQKEVEIKRNELTIWWENNKNNLK</sequence>
<organism evidence="2 3">
    <name type="scientific">Entamoeba invadens IP1</name>
    <dbReference type="NCBI Taxonomy" id="370355"/>
    <lineage>
        <taxon>Eukaryota</taxon>
        <taxon>Amoebozoa</taxon>
        <taxon>Evosea</taxon>
        <taxon>Archamoebae</taxon>
        <taxon>Mastigamoebida</taxon>
        <taxon>Entamoebidae</taxon>
        <taxon>Entamoeba</taxon>
    </lineage>
</organism>
<dbReference type="GeneID" id="14884881"/>
<keyword evidence="1" id="KW-1133">Transmembrane helix</keyword>
<proteinExistence type="predicted"/>
<accession>A0A0A1TXH0</accession>
<evidence type="ECO:0000313" key="3">
    <source>
        <dbReference type="Proteomes" id="UP000014680"/>
    </source>
</evidence>
<name>A0A0A1TXH0_ENTIV</name>
<dbReference type="VEuPathDB" id="AmoebaDB:EIN_136920"/>
<protein>
    <submittedName>
        <fullName evidence="2">Uncharacterized protein</fullName>
    </submittedName>
</protein>
<dbReference type="Proteomes" id="UP000014680">
    <property type="component" value="Unassembled WGS sequence"/>
</dbReference>
<reference evidence="2 3" key="1">
    <citation type="submission" date="2012-10" db="EMBL/GenBank/DDBJ databases">
        <authorList>
            <person name="Zafar N."/>
            <person name="Inman J."/>
            <person name="Hall N."/>
            <person name="Lorenzi H."/>
            <person name="Caler E."/>
        </authorList>
    </citation>
    <scope>NUCLEOTIDE SEQUENCE [LARGE SCALE GENOMIC DNA]</scope>
    <source>
        <strain evidence="2 3">IP1</strain>
    </source>
</reference>
<keyword evidence="3" id="KW-1185">Reference proteome</keyword>
<evidence type="ECO:0000313" key="2">
    <source>
        <dbReference type="EMBL" id="ELP85988.1"/>
    </source>
</evidence>
<feature type="transmembrane region" description="Helical" evidence="1">
    <location>
        <begin position="16"/>
        <end position="36"/>
    </location>
</feature>
<dbReference type="RefSeq" id="XP_004185334.1">
    <property type="nucleotide sequence ID" value="XM_004185286.1"/>
</dbReference>
<keyword evidence="1" id="KW-0472">Membrane</keyword>